<dbReference type="InParanoid" id="A0A286U6C2"/>
<dbReference type="InterPro" id="IPR036514">
    <property type="entry name" value="SGNH_hydro_sf"/>
</dbReference>
<dbReference type="Pfam" id="PF13472">
    <property type="entry name" value="Lipase_GDSL_2"/>
    <property type="match status" value="1"/>
</dbReference>
<evidence type="ECO:0000256" key="1">
    <source>
        <dbReference type="ARBA" id="ARBA00008668"/>
    </source>
</evidence>
<dbReference type="SUPFAM" id="SSF52266">
    <property type="entry name" value="SGNH hydrolase"/>
    <property type="match status" value="1"/>
</dbReference>
<protein>
    <submittedName>
        <fullName evidence="5">SGNH hydrolase</fullName>
    </submittedName>
</protein>
<dbReference type="GO" id="GO:0016787">
    <property type="term" value="F:hydrolase activity"/>
    <property type="evidence" value="ECO:0007669"/>
    <property type="project" value="UniProtKB-KW"/>
</dbReference>
<dbReference type="PANTHER" id="PTHR43695">
    <property type="entry name" value="PUTATIVE (AFU_ORTHOLOGUE AFUA_2G17250)-RELATED"/>
    <property type="match status" value="1"/>
</dbReference>
<accession>A0A286U6C2</accession>
<keyword evidence="2 5" id="KW-0378">Hydrolase</keyword>
<evidence type="ECO:0000256" key="3">
    <source>
        <dbReference type="SAM" id="SignalP"/>
    </source>
</evidence>
<evidence type="ECO:0000259" key="4">
    <source>
        <dbReference type="Pfam" id="PF13472"/>
    </source>
</evidence>
<comment type="caution">
    <text evidence="5">The sequence shown here is derived from an EMBL/GenBank/DDBJ whole genome shotgun (WGS) entry which is preliminary data.</text>
</comment>
<feature type="domain" description="SGNH hydrolase-type esterase" evidence="4">
    <location>
        <begin position="31"/>
        <end position="220"/>
    </location>
</feature>
<dbReference type="AlphaFoldDB" id="A0A286U6C2"/>
<dbReference type="InterPro" id="IPR013830">
    <property type="entry name" value="SGNH_hydro"/>
</dbReference>
<keyword evidence="3" id="KW-0732">Signal</keyword>
<dbReference type="InterPro" id="IPR037459">
    <property type="entry name" value="RhgT-like"/>
</dbReference>
<dbReference type="PANTHER" id="PTHR43695:SF1">
    <property type="entry name" value="RHAMNOGALACTURONAN ACETYLESTERASE"/>
    <property type="match status" value="1"/>
</dbReference>
<evidence type="ECO:0000256" key="2">
    <source>
        <dbReference type="ARBA" id="ARBA00022801"/>
    </source>
</evidence>
<proteinExistence type="inferred from homology"/>
<evidence type="ECO:0000313" key="6">
    <source>
        <dbReference type="Proteomes" id="UP000217199"/>
    </source>
</evidence>
<keyword evidence="6" id="KW-1185">Reference proteome</keyword>
<sequence length="253" mass="27865">MLLSRYLPIILVTLLTRASPRNTPPTLFIAGDSTAAKDDGSPLLLGWGEKIGQYLGTPVVNDAVSGATVRVFTEQGYFNEIISNVRPRDLVIIEFGHNDNRSLIDNPTTGDCPGADLETTCNINGTTVYTYKRYLQDAIDALRVKNVEIIISSQTPDNPYAIDTNPIFVQYAEDLARVNRLSYIDHFHLLLKEYNALGENITDSLFPLDQYVHTSPEGADIAAQAIIRGVLCDIHNPLLPFISNTSVVPDTCL</sequence>
<organism evidence="5 6">
    <name type="scientific">Pyrrhoderma noxium</name>
    <dbReference type="NCBI Taxonomy" id="2282107"/>
    <lineage>
        <taxon>Eukaryota</taxon>
        <taxon>Fungi</taxon>
        <taxon>Dikarya</taxon>
        <taxon>Basidiomycota</taxon>
        <taxon>Agaricomycotina</taxon>
        <taxon>Agaricomycetes</taxon>
        <taxon>Hymenochaetales</taxon>
        <taxon>Hymenochaetaceae</taxon>
        <taxon>Pyrrhoderma</taxon>
    </lineage>
</organism>
<comment type="similarity">
    <text evidence="1">Belongs to the 'GDSL' lipolytic enzyme family.</text>
</comment>
<dbReference type="OrthoDB" id="2141316at2759"/>
<dbReference type="EMBL" id="NBII01000010">
    <property type="protein sequence ID" value="PAV15128.1"/>
    <property type="molecule type" value="Genomic_DNA"/>
</dbReference>
<dbReference type="Gene3D" id="3.40.50.1110">
    <property type="entry name" value="SGNH hydrolase"/>
    <property type="match status" value="1"/>
</dbReference>
<reference evidence="5 6" key="1">
    <citation type="journal article" date="2017" name="Mol. Ecol.">
        <title>Comparative and population genomic landscape of Phellinus noxius: A hypervariable fungus causing root rot in trees.</title>
        <authorList>
            <person name="Chung C.L."/>
            <person name="Lee T.J."/>
            <person name="Akiba M."/>
            <person name="Lee H.H."/>
            <person name="Kuo T.H."/>
            <person name="Liu D."/>
            <person name="Ke H.M."/>
            <person name="Yokoi T."/>
            <person name="Roa M.B."/>
            <person name="Lu M.J."/>
            <person name="Chang Y.Y."/>
            <person name="Ann P.J."/>
            <person name="Tsai J.N."/>
            <person name="Chen C.Y."/>
            <person name="Tzean S.S."/>
            <person name="Ota Y."/>
            <person name="Hattori T."/>
            <person name="Sahashi N."/>
            <person name="Liou R.F."/>
            <person name="Kikuchi T."/>
            <person name="Tsai I.J."/>
        </authorList>
    </citation>
    <scope>NUCLEOTIDE SEQUENCE [LARGE SCALE GENOMIC DNA]</scope>
    <source>
        <strain evidence="5 6">FFPRI411160</strain>
    </source>
</reference>
<feature type="signal peptide" evidence="3">
    <location>
        <begin position="1"/>
        <end position="18"/>
    </location>
</feature>
<dbReference type="Proteomes" id="UP000217199">
    <property type="component" value="Unassembled WGS sequence"/>
</dbReference>
<name>A0A286U6C2_9AGAM</name>
<feature type="chain" id="PRO_5013789950" evidence="3">
    <location>
        <begin position="19"/>
        <end position="253"/>
    </location>
</feature>
<gene>
    <name evidence="5" type="ORF">PNOK_0888900</name>
</gene>
<evidence type="ECO:0000313" key="5">
    <source>
        <dbReference type="EMBL" id="PAV15128.1"/>
    </source>
</evidence>